<feature type="signal peptide" evidence="1">
    <location>
        <begin position="1"/>
        <end position="22"/>
    </location>
</feature>
<gene>
    <name evidence="2" type="ORF">ACFO7V_18020</name>
</gene>
<keyword evidence="3" id="KW-1185">Reference proteome</keyword>
<name>A0ABV9MPY0_9MICC</name>
<accession>A0ABV9MPY0</accession>
<sequence>MRKLLPLAAIAGSLMLALTSCSGGSTTATPQSSGQETIQETVHMNADYPSYGSPLAAAAKSDLVVVGVPVKSWDEMIYPDRVDSDDPIKNPQAGLSEEEINEFIADSGVPITVTEFEVTEVVSGEAKVGDRILVDQLGGASGGVTYDEENTTNMRNFSASTLRSDKTRIMLSLGENHSGRRELVNPEEGFNFVSTTGEIDTVDGKSIGKTIKSFKKSLNKGNN</sequence>
<evidence type="ECO:0000256" key="1">
    <source>
        <dbReference type="SAM" id="SignalP"/>
    </source>
</evidence>
<evidence type="ECO:0000313" key="3">
    <source>
        <dbReference type="Proteomes" id="UP001595884"/>
    </source>
</evidence>
<organism evidence="2 3">
    <name type="scientific">Glutamicibacter bergerei</name>
    <dbReference type="NCBI Taxonomy" id="256702"/>
    <lineage>
        <taxon>Bacteria</taxon>
        <taxon>Bacillati</taxon>
        <taxon>Actinomycetota</taxon>
        <taxon>Actinomycetes</taxon>
        <taxon>Micrococcales</taxon>
        <taxon>Micrococcaceae</taxon>
        <taxon>Glutamicibacter</taxon>
    </lineage>
</organism>
<dbReference type="RefSeq" id="WP_141392843.1">
    <property type="nucleotide sequence ID" value="NZ_BAAAVQ010000015.1"/>
</dbReference>
<dbReference type="PROSITE" id="PS51257">
    <property type="entry name" value="PROKAR_LIPOPROTEIN"/>
    <property type="match status" value="1"/>
</dbReference>
<dbReference type="EMBL" id="JBHSHE010000090">
    <property type="protein sequence ID" value="MFC4718021.1"/>
    <property type="molecule type" value="Genomic_DNA"/>
</dbReference>
<keyword evidence="1" id="KW-0732">Signal</keyword>
<comment type="caution">
    <text evidence="2">The sequence shown here is derived from an EMBL/GenBank/DDBJ whole genome shotgun (WGS) entry which is preliminary data.</text>
</comment>
<dbReference type="Proteomes" id="UP001595884">
    <property type="component" value="Unassembled WGS sequence"/>
</dbReference>
<evidence type="ECO:0008006" key="4">
    <source>
        <dbReference type="Google" id="ProtNLM"/>
    </source>
</evidence>
<evidence type="ECO:0000313" key="2">
    <source>
        <dbReference type="EMBL" id="MFC4718021.1"/>
    </source>
</evidence>
<feature type="chain" id="PRO_5047421357" description="Secreted protein" evidence="1">
    <location>
        <begin position="23"/>
        <end position="223"/>
    </location>
</feature>
<protein>
    <recommendedName>
        <fullName evidence="4">Secreted protein</fullName>
    </recommendedName>
</protein>
<reference evidence="3" key="1">
    <citation type="journal article" date="2019" name="Int. J. Syst. Evol. Microbiol.">
        <title>The Global Catalogue of Microorganisms (GCM) 10K type strain sequencing project: providing services to taxonomists for standard genome sequencing and annotation.</title>
        <authorList>
            <consortium name="The Broad Institute Genomics Platform"/>
            <consortium name="The Broad Institute Genome Sequencing Center for Infectious Disease"/>
            <person name="Wu L."/>
            <person name="Ma J."/>
        </authorList>
    </citation>
    <scope>NUCLEOTIDE SEQUENCE [LARGE SCALE GENOMIC DNA]</scope>
    <source>
        <strain evidence="3">CGMCC 1.12849</strain>
    </source>
</reference>
<proteinExistence type="predicted"/>